<proteinExistence type="predicted"/>
<accession>A0ACC0J638</accession>
<organism evidence="1 2">
    <name type="scientific">Camellia lanceoleosa</name>
    <dbReference type="NCBI Taxonomy" id="1840588"/>
    <lineage>
        <taxon>Eukaryota</taxon>
        <taxon>Viridiplantae</taxon>
        <taxon>Streptophyta</taxon>
        <taxon>Embryophyta</taxon>
        <taxon>Tracheophyta</taxon>
        <taxon>Spermatophyta</taxon>
        <taxon>Magnoliopsida</taxon>
        <taxon>eudicotyledons</taxon>
        <taxon>Gunneridae</taxon>
        <taxon>Pentapetalae</taxon>
        <taxon>asterids</taxon>
        <taxon>Ericales</taxon>
        <taxon>Theaceae</taxon>
        <taxon>Camellia</taxon>
    </lineage>
</organism>
<evidence type="ECO:0000313" key="1">
    <source>
        <dbReference type="EMBL" id="KAI8032475.1"/>
    </source>
</evidence>
<keyword evidence="2" id="KW-1185">Reference proteome</keyword>
<dbReference type="EMBL" id="CM045758">
    <property type="protein sequence ID" value="KAI8032475.1"/>
    <property type="molecule type" value="Genomic_DNA"/>
</dbReference>
<gene>
    <name evidence="1" type="ORF">LOK49_LG01G00367</name>
</gene>
<name>A0ACC0J638_9ERIC</name>
<dbReference type="Proteomes" id="UP001060215">
    <property type="component" value="Chromosome 1"/>
</dbReference>
<comment type="caution">
    <text evidence="1">The sequence shown here is derived from an EMBL/GenBank/DDBJ whole genome shotgun (WGS) entry which is preliminary data.</text>
</comment>
<evidence type="ECO:0000313" key="2">
    <source>
        <dbReference type="Proteomes" id="UP001060215"/>
    </source>
</evidence>
<sequence>MGSQGEDKRVLFDNNDLVLHEGFPVPKSVQDTGFDAPKINSFGHSFRAINQSSLSRIDEMNSNMKKLDRDYDAKSERQQTVKEFYRVNHINQTYDFVSSL</sequence>
<reference evidence="1 2" key="1">
    <citation type="journal article" date="2022" name="Plant J.">
        <title>Chromosome-level genome of Camellia lanceoleosa provides a valuable resource for understanding genome evolution and self-incompatibility.</title>
        <authorList>
            <person name="Gong W."/>
            <person name="Xiao S."/>
            <person name="Wang L."/>
            <person name="Liao Z."/>
            <person name="Chang Y."/>
            <person name="Mo W."/>
            <person name="Hu G."/>
            <person name="Li W."/>
            <person name="Zhao G."/>
            <person name="Zhu H."/>
            <person name="Hu X."/>
            <person name="Ji K."/>
            <person name="Xiang X."/>
            <person name="Song Q."/>
            <person name="Yuan D."/>
            <person name="Jin S."/>
            <person name="Zhang L."/>
        </authorList>
    </citation>
    <scope>NUCLEOTIDE SEQUENCE [LARGE SCALE GENOMIC DNA]</scope>
    <source>
        <strain evidence="1">SQ_2022a</strain>
    </source>
</reference>
<protein>
    <submittedName>
        <fullName evidence="1">Inositol oxygenase 2</fullName>
    </submittedName>
</protein>